<protein>
    <submittedName>
        <fullName evidence="1">RidA family protein</fullName>
    </submittedName>
</protein>
<evidence type="ECO:0000313" key="1">
    <source>
        <dbReference type="EMBL" id="MBB2173731.1"/>
    </source>
</evidence>
<dbReference type="Gene3D" id="3.30.1330.40">
    <property type="entry name" value="RutC-like"/>
    <property type="match status" value="1"/>
</dbReference>
<gene>
    <name evidence="1" type="ORF">HLH35_16685</name>
</gene>
<dbReference type="Pfam" id="PF01042">
    <property type="entry name" value="Ribonuc_L-PSP"/>
    <property type="match status" value="1"/>
</dbReference>
<dbReference type="Proteomes" id="UP000577891">
    <property type="component" value="Unassembled WGS sequence"/>
</dbReference>
<evidence type="ECO:0000313" key="2">
    <source>
        <dbReference type="Proteomes" id="UP000577891"/>
    </source>
</evidence>
<dbReference type="AlphaFoldDB" id="A0A7W4J2Y0"/>
<keyword evidence="2" id="KW-1185">Reference proteome</keyword>
<name>A0A7W4J2Y0_9PROT</name>
<dbReference type="EMBL" id="JABEQE010000019">
    <property type="protein sequence ID" value="MBB2173731.1"/>
    <property type="molecule type" value="Genomic_DNA"/>
</dbReference>
<dbReference type="PANTHER" id="PTHR43857:SF1">
    <property type="entry name" value="YJGH FAMILY PROTEIN"/>
    <property type="match status" value="1"/>
</dbReference>
<proteinExistence type="predicted"/>
<dbReference type="InterPro" id="IPR006175">
    <property type="entry name" value="YjgF/YER057c/UK114"/>
</dbReference>
<dbReference type="SUPFAM" id="SSF55298">
    <property type="entry name" value="YjgF-like"/>
    <property type="match status" value="1"/>
</dbReference>
<dbReference type="PANTHER" id="PTHR43857">
    <property type="entry name" value="BLR7761 PROTEIN"/>
    <property type="match status" value="1"/>
</dbReference>
<organism evidence="1 2">
    <name type="scientific">Gluconacetobacter asukensis</name>
    <dbReference type="NCBI Taxonomy" id="1017181"/>
    <lineage>
        <taxon>Bacteria</taxon>
        <taxon>Pseudomonadati</taxon>
        <taxon>Pseudomonadota</taxon>
        <taxon>Alphaproteobacteria</taxon>
        <taxon>Acetobacterales</taxon>
        <taxon>Acetobacteraceae</taxon>
        <taxon>Gluconacetobacter</taxon>
    </lineage>
</organism>
<reference evidence="1 2" key="1">
    <citation type="submission" date="2020-04" db="EMBL/GenBank/DDBJ databases">
        <title>Description of novel Gluconacetobacter.</title>
        <authorList>
            <person name="Sombolestani A."/>
        </authorList>
    </citation>
    <scope>NUCLEOTIDE SEQUENCE [LARGE SCALE GENOMIC DNA]</scope>
    <source>
        <strain evidence="1 2">LMG 27724</strain>
    </source>
</reference>
<sequence>MITEIIKVKSGSILEDKESYSRVTVLGEWIFMSLTAGRDYKTRRMPETARAQAEQAFRNVEGALAAVGSSLADVIRSRVFIPRQEDVKDVMELIGEKYRGIDPTSCVTCSPLGGPEYLFEIEITAYRGAGSLEKKHIQISL</sequence>
<accession>A0A7W4J2Y0</accession>
<dbReference type="InterPro" id="IPR035959">
    <property type="entry name" value="RutC-like_sf"/>
</dbReference>
<comment type="caution">
    <text evidence="1">The sequence shown here is derived from an EMBL/GenBank/DDBJ whole genome shotgun (WGS) entry which is preliminary data.</text>
</comment>